<feature type="domain" description="FAD/NAD(P)-binding" evidence="1">
    <location>
        <begin position="141"/>
        <end position="343"/>
    </location>
</feature>
<sequence>MTTAETIALELRDASDEQIERAVAHAEPMVLRGLLYQLTGDEEVAATRVTVDPSGFQTFMMVAGEADVALLRSKALDFLRALRDSGAGPVDIGPEERLRRSIPLVLGEALDDAEYEYCREELGLDPWARASTWRAHTGEFSVIVIGAGFGGLDVAVMLKRAGIPYTVIEKDSGVGGTWWETRYPGARVDTPSRAYTHIFGAKFPYSSPFCGAAENRRYFDWVADTFEVREDIVFDTEVRALRWDEGACEWEVSIAGPAGERVLRANAVVTAVGFLNRPRVPEIEGMTDFRGRSWHTSRWPVDADVADKRVAVIGTGCTGYQLIPELALQTEHVVAFQRTPQWLFGVEGYLAPFAEEVPWLDRNLPYYTNFMRLRMFGTGKAFMRMTEVDPSFDDPHAVSARNKAVREAALAFLERKVADPDLRARMTPPHPPWSARAVVVDTDYNVLDAIQRDDVTLVTSGVRRITTTGIEDGDGVHHEVDLIVYATGFHASEYLFPMTVTGVGGQTLEELWKVGGARAHRFCMYPGFPNLWSVYGPNTNGVLGPATFHDFVARYAIECMERLIVGGGRAIEPRRDAYDRFNAEVDARNARKVWSDPRAHNYYWTEHGRSAVMCPFNSPEIFTLLRHPAFDELEIR</sequence>
<dbReference type="Pfam" id="PF07992">
    <property type="entry name" value="Pyr_redox_2"/>
    <property type="match status" value="1"/>
</dbReference>
<dbReference type="AlphaFoldDB" id="A0A9X3N280"/>
<dbReference type="SUPFAM" id="SSF51905">
    <property type="entry name" value="FAD/NAD(P)-binding domain"/>
    <property type="match status" value="1"/>
</dbReference>
<dbReference type="EMBL" id="JAPDOD010000045">
    <property type="protein sequence ID" value="MDA0165322.1"/>
    <property type="molecule type" value="Genomic_DNA"/>
</dbReference>
<protein>
    <submittedName>
        <fullName evidence="2">NAD(P)/FAD-dependent oxidoreductase</fullName>
    </submittedName>
</protein>
<dbReference type="RefSeq" id="WP_270044579.1">
    <property type="nucleotide sequence ID" value="NZ_JAPDOD010000045.1"/>
</dbReference>
<dbReference type="InterPro" id="IPR051209">
    <property type="entry name" value="FAD-bind_Monooxygenase_sf"/>
</dbReference>
<comment type="caution">
    <text evidence="2">The sequence shown here is derived from an EMBL/GenBank/DDBJ whole genome shotgun (WGS) entry which is preliminary data.</text>
</comment>
<dbReference type="PANTHER" id="PTHR42877:SF4">
    <property type="entry name" value="FAD_NAD(P)-BINDING DOMAIN-CONTAINING PROTEIN-RELATED"/>
    <property type="match status" value="1"/>
</dbReference>
<evidence type="ECO:0000313" key="3">
    <source>
        <dbReference type="Proteomes" id="UP001149140"/>
    </source>
</evidence>
<proteinExistence type="predicted"/>
<evidence type="ECO:0000313" key="2">
    <source>
        <dbReference type="EMBL" id="MDA0165322.1"/>
    </source>
</evidence>
<dbReference type="Proteomes" id="UP001149140">
    <property type="component" value="Unassembled WGS sequence"/>
</dbReference>
<gene>
    <name evidence="2" type="ORF">OM076_33950</name>
</gene>
<dbReference type="Gene3D" id="3.50.50.60">
    <property type="entry name" value="FAD/NAD(P)-binding domain"/>
    <property type="match status" value="2"/>
</dbReference>
<dbReference type="InterPro" id="IPR023753">
    <property type="entry name" value="FAD/NAD-binding_dom"/>
</dbReference>
<accession>A0A9X3N280</accession>
<organism evidence="2 3">
    <name type="scientific">Solirubrobacter ginsenosidimutans</name>
    <dbReference type="NCBI Taxonomy" id="490573"/>
    <lineage>
        <taxon>Bacteria</taxon>
        <taxon>Bacillati</taxon>
        <taxon>Actinomycetota</taxon>
        <taxon>Thermoleophilia</taxon>
        <taxon>Solirubrobacterales</taxon>
        <taxon>Solirubrobacteraceae</taxon>
        <taxon>Solirubrobacter</taxon>
    </lineage>
</organism>
<dbReference type="GO" id="GO:0016491">
    <property type="term" value="F:oxidoreductase activity"/>
    <property type="evidence" value="ECO:0007669"/>
    <property type="project" value="InterPro"/>
</dbReference>
<dbReference type="PANTHER" id="PTHR42877">
    <property type="entry name" value="L-ORNITHINE N(5)-MONOOXYGENASE-RELATED"/>
    <property type="match status" value="1"/>
</dbReference>
<evidence type="ECO:0000259" key="1">
    <source>
        <dbReference type="Pfam" id="PF07992"/>
    </source>
</evidence>
<dbReference type="InterPro" id="IPR036188">
    <property type="entry name" value="FAD/NAD-bd_sf"/>
</dbReference>
<keyword evidence="3" id="KW-1185">Reference proteome</keyword>
<name>A0A9X3N280_9ACTN</name>
<reference evidence="2" key="1">
    <citation type="submission" date="2022-10" db="EMBL/GenBank/DDBJ databases">
        <title>The WGS of Solirubrobacter ginsenosidimutans DSM 21036.</title>
        <authorList>
            <person name="Jiang Z."/>
        </authorList>
    </citation>
    <scope>NUCLEOTIDE SEQUENCE</scope>
    <source>
        <strain evidence="2">DSM 21036</strain>
    </source>
</reference>